<dbReference type="PROSITE" id="PS51831">
    <property type="entry name" value="HD"/>
    <property type="match status" value="1"/>
</dbReference>
<dbReference type="OrthoDB" id="9808843at2"/>
<dbReference type="KEGG" id="cari:FNU76_00740"/>
<dbReference type="CDD" id="cd17569">
    <property type="entry name" value="REC_HupR-like"/>
    <property type="match status" value="1"/>
</dbReference>
<evidence type="ECO:0000259" key="2">
    <source>
        <dbReference type="PROSITE" id="PS50110"/>
    </source>
</evidence>
<keyword evidence="1" id="KW-0597">Phosphoprotein</keyword>
<evidence type="ECO:0000259" key="3">
    <source>
        <dbReference type="PROSITE" id="PS51831"/>
    </source>
</evidence>
<dbReference type="Gene3D" id="1.10.3210.10">
    <property type="entry name" value="Hypothetical protein af1432"/>
    <property type="match status" value="1"/>
</dbReference>
<dbReference type="PANTHER" id="PTHR45228:SF8">
    <property type="entry name" value="TWO-COMPONENT RESPONSE REGULATOR-RELATED"/>
    <property type="match status" value="1"/>
</dbReference>
<gene>
    <name evidence="5" type="ORF">FNU76_00740</name>
</gene>
<feature type="domain" description="HD" evidence="3">
    <location>
        <begin position="206"/>
        <end position="329"/>
    </location>
</feature>
<name>A0A516SMA5_9NEIS</name>
<feature type="domain" description="HD-GYP" evidence="4">
    <location>
        <begin position="184"/>
        <end position="380"/>
    </location>
</feature>
<dbReference type="GO" id="GO:0008081">
    <property type="term" value="F:phosphoric diester hydrolase activity"/>
    <property type="evidence" value="ECO:0007669"/>
    <property type="project" value="UniProtKB-ARBA"/>
</dbReference>
<dbReference type="EMBL" id="CP041730">
    <property type="protein sequence ID" value="QDQ29168.1"/>
    <property type="molecule type" value="Genomic_DNA"/>
</dbReference>
<dbReference type="InterPro" id="IPR001789">
    <property type="entry name" value="Sig_transdc_resp-reg_receiver"/>
</dbReference>
<dbReference type="SMART" id="SM00448">
    <property type="entry name" value="REC"/>
    <property type="match status" value="1"/>
</dbReference>
<evidence type="ECO:0000313" key="6">
    <source>
        <dbReference type="Proteomes" id="UP000317550"/>
    </source>
</evidence>
<accession>A0A516SMA5</accession>
<dbReference type="InterPro" id="IPR052020">
    <property type="entry name" value="Cyclic_di-GMP/3'3'-cGAMP_PDE"/>
</dbReference>
<organism evidence="5 6">
    <name type="scientific">Chitinimonas arctica</name>
    <dbReference type="NCBI Taxonomy" id="2594795"/>
    <lineage>
        <taxon>Bacteria</taxon>
        <taxon>Pseudomonadati</taxon>
        <taxon>Pseudomonadota</taxon>
        <taxon>Betaproteobacteria</taxon>
        <taxon>Neisseriales</taxon>
        <taxon>Chitinibacteraceae</taxon>
        <taxon>Chitinimonas</taxon>
    </lineage>
</organism>
<evidence type="ECO:0000259" key="4">
    <source>
        <dbReference type="PROSITE" id="PS51832"/>
    </source>
</evidence>
<proteinExistence type="predicted"/>
<dbReference type="PANTHER" id="PTHR45228">
    <property type="entry name" value="CYCLIC DI-GMP PHOSPHODIESTERASE TM_0186-RELATED"/>
    <property type="match status" value="1"/>
</dbReference>
<dbReference type="InterPro" id="IPR037522">
    <property type="entry name" value="HD_GYP_dom"/>
</dbReference>
<dbReference type="SMART" id="SM00471">
    <property type="entry name" value="HDc"/>
    <property type="match status" value="1"/>
</dbReference>
<feature type="modified residue" description="4-aspartylphosphate" evidence="1">
    <location>
        <position position="63"/>
    </location>
</feature>
<dbReference type="Gene3D" id="3.40.50.2300">
    <property type="match status" value="1"/>
</dbReference>
<evidence type="ECO:0000313" key="5">
    <source>
        <dbReference type="EMBL" id="QDQ29168.1"/>
    </source>
</evidence>
<dbReference type="InterPro" id="IPR006674">
    <property type="entry name" value="HD_domain"/>
</dbReference>
<dbReference type="SUPFAM" id="SSF109604">
    <property type="entry name" value="HD-domain/PDEase-like"/>
    <property type="match status" value="1"/>
</dbReference>
<dbReference type="PROSITE" id="PS51832">
    <property type="entry name" value="HD_GYP"/>
    <property type="match status" value="1"/>
</dbReference>
<dbReference type="CDD" id="cd00077">
    <property type="entry name" value="HDc"/>
    <property type="match status" value="1"/>
</dbReference>
<dbReference type="Pfam" id="PF13487">
    <property type="entry name" value="HD_5"/>
    <property type="match status" value="1"/>
</dbReference>
<keyword evidence="6" id="KW-1185">Reference proteome</keyword>
<dbReference type="InterPro" id="IPR011006">
    <property type="entry name" value="CheY-like_superfamily"/>
</dbReference>
<dbReference type="Pfam" id="PF00072">
    <property type="entry name" value="Response_reg"/>
    <property type="match status" value="1"/>
</dbReference>
<evidence type="ECO:0000256" key="1">
    <source>
        <dbReference type="PROSITE-ProRule" id="PRU00169"/>
    </source>
</evidence>
<dbReference type="AlphaFoldDB" id="A0A516SMA5"/>
<protein>
    <submittedName>
        <fullName evidence="5">Response regulator</fullName>
    </submittedName>
</protein>
<dbReference type="Proteomes" id="UP000317550">
    <property type="component" value="Chromosome"/>
</dbReference>
<feature type="domain" description="Response regulatory" evidence="2">
    <location>
        <begin position="14"/>
        <end position="129"/>
    </location>
</feature>
<dbReference type="GO" id="GO:0000160">
    <property type="term" value="P:phosphorelay signal transduction system"/>
    <property type="evidence" value="ECO:0007669"/>
    <property type="project" value="InterPro"/>
</dbReference>
<dbReference type="InterPro" id="IPR003607">
    <property type="entry name" value="HD/PDEase_dom"/>
</dbReference>
<sequence>MLAEEGGQAEPPFSLLAVDDESNILASLRRLFRPHGYRILTAGSGKEGLALLETEQIDLVISDMRMPEMDGAQFLTQVRNRWPDTVRILLTGYADISSTVEAINKAQIHRYIAKPWDENELLDTVRQSLELKGLQREKKRLDSLLEQRNNELLVLNTSLEAKVQERTAALEQAMLLVESSHEKLKKSFLTSIRIFANLIELREGKLAGHSRRVTEMSRHLGQIMGLAENAIQDLVVASLLHDIGKLGLPDVLLSKPFATLTSDERLLYVKHPIKGQQALMALDTLEEAALIIRSHHERHDGLGYPDQLNGEQIPLGARILALVNDYDGLLNGTLLPRIFTKEEAVKAIMDGSGRRYHPDVVAAFVEFNTSPPDEETPTEREISSRELSPDMVLARDLISPAGTLLLAKDYQLSQRAIDRIRRYEEVESCALKCHVKTE</sequence>
<reference evidence="6" key="1">
    <citation type="submission" date="2019-07" db="EMBL/GenBank/DDBJ databases">
        <title>Chitinimonas sp. nov., isolated from Ny-Alesund, arctica soil.</title>
        <authorList>
            <person name="Xu Q."/>
            <person name="Peng F."/>
        </authorList>
    </citation>
    <scope>NUCLEOTIDE SEQUENCE [LARGE SCALE GENOMIC DNA]</scope>
    <source>
        <strain evidence="6">R3-44</strain>
    </source>
</reference>
<dbReference type="PROSITE" id="PS50110">
    <property type="entry name" value="RESPONSE_REGULATORY"/>
    <property type="match status" value="1"/>
</dbReference>
<dbReference type="SUPFAM" id="SSF52172">
    <property type="entry name" value="CheY-like"/>
    <property type="match status" value="1"/>
</dbReference>